<dbReference type="Proteomes" id="UP000475385">
    <property type="component" value="Unassembled WGS sequence"/>
</dbReference>
<dbReference type="InterPro" id="IPR029058">
    <property type="entry name" value="AB_hydrolase_fold"/>
</dbReference>
<sequence length="273" mass="30106">MIEPTLSRFTSSDGISLAYRVDDFTDPWRDQGIPVLMLHAAMGRYRRWYAWTPIIARQHATISMELRGHGSSQIPGADVPFSLERLVQDARELLDLLAVPRVHVVGLSAGGYVGQRLAIESPERVATLSLFASTPGLKGTQAATWPERIGKVGIEAFVRATASDRFGPDADPALVDWFCRQVGANDPAWIGRFVTHMSSRDWTEDLPRITCPTLIVAPGHEPIGENNTYEVMAKAIPNATLIEYDGMPHNIGDAAPERCAREVLRFLQGYRAG</sequence>
<accession>A0A6M1LPW9</accession>
<keyword evidence="3" id="KW-1185">Reference proteome</keyword>
<reference evidence="2 3" key="1">
    <citation type="submission" date="2020-02" db="EMBL/GenBank/DDBJ databases">
        <authorList>
            <person name="Kim H.M."/>
            <person name="Jeon C.O."/>
        </authorList>
    </citation>
    <scope>NUCLEOTIDE SEQUENCE [LARGE SCALE GENOMIC DNA]</scope>
    <source>
        <strain evidence="2 3">PeD5</strain>
    </source>
</reference>
<feature type="domain" description="AB hydrolase-1" evidence="1">
    <location>
        <begin position="35"/>
        <end position="261"/>
    </location>
</feature>
<dbReference type="Pfam" id="PF12697">
    <property type="entry name" value="Abhydrolase_6"/>
    <property type="match status" value="1"/>
</dbReference>
<dbReference type="RefSeq" id="WP_164696339.1">
    <property type="nucleotide sequence ID" value="NZ_JAAIKB010000009.1"/>
</dbReference>
<dbReference type="PANTHER" id="PTHR43433:SF5">
    <property type="entry name" value="AB HYDROLASE-1 DOMAIN-CONTAINING PROTEIN"/>
    <property type="match status" value="1"/>
</dbReference>
<dbReference type="EMBL" id="JAAIKB010000009">
    <property type="protein sequence ID" value="NGM22441.1"/>
    <property type="molecule type" value="Genomic_DNA"/>
</dbReference>
<organism evidence="2 3">
    <name type="scientific">Falsiroseomonas algicola</name>
    <dbReference type="NCBI Taxonomy" id="2716930"/>
    <lineage>
        <taxon>Bacteria</taxon>
        <taxon>Pseudomonadati</taxon>
        <taxon>Pseudomonadota</taxon>
        <taxon>Alphaproteobacteria</taxon>
        <taxon>Acetobacterales</taxon>
        <taxon>Roseomonadaceae</taxon>
        <taxon>Falsiroseomonas</taxon>
    </lineage>
</organism>
<name>A0A6M1LPW9_9PROT</name>
<comment type="caution">
    <text evidence="2">The sequence shown here is derived from an EMBL/GenBank/DDBJ whole genome shotgun (WGS) entry which is preliminary data.</text>
</comment>
<dbReference type="SUPFAM" id="SSF53474">
    <property type="entry name" value="alpha/beta-Hydrolases"/>
    <property type="match status" value="1"/>
</dbReference>
<dbReference type="AlphaFoldDB" id="A0A6M1LPW9"/>
<dbReference type="GO" id="GO:0016787">
    <property type="term" value="F:hydrolase activity"/>
    <property type="evidence" value="ECO:0007669"/>
    <property type="project" value="UniProtKB-KW"/>
</dbReference>
<evidence type="ECO:0000313" key="2">
    <source>
        <dbReference type="EMBL" id="NGM22441.1"/>
    </source>
</evidence>
<gene>
    <name evidence="2" type="ORF">G3576_20660</name>
</gene>
<evidence type="ECO:0000259" key="1">
    <source>
        <dbReference type="Pfam" id="PF12697"/>
    </source>
</evidence>
<dbReference type="Gene3D" id="3.40.50.1820">
    <property type="entry name" value="alpha/beta hydrolase"/>
    <property type="match status" value="1"/>
</dbReference>
<keyword evidence="2" id="KW-0378">Hydrolase</keyword>
<reference evidence="2 3" key="2">
    <citation type="submission" date="2020-03" db="EMBL/GenBank/DDBJ databases">
        <title>Roseomonas stagni sp. nov., isolated from pond water in Japan.</title>
        <authorList>
            <person name="Furuhata K."/>
            <person name="Miyamoto H."/>
            <person name="Goto K."/>
        </authorList>
    </citation>
    <scope>NUCLEOTIDE SEQUENCE [LARGE SCALE GENOMIC DNA]</scope>
    <source>
        <strain evidence="2 3">PeD5</strain>
    </source>
</reference>
<dbReference type="InterPro" id="IPR050471">
    <property type="entry name" value="AB_hydrolase"/>
</dbReference>
<proteinExistence type="predicted"/>
<dbReference type="PANTHER" id="PTHR43433">
    <property type="entry name" value="HYDROLASE, ALPHA/BETA FOLD FAMILY PROTEIN"/>
    <property type="match status" value="1"/>
</dbReference>
<dbReference type="InterPro" id="IPR000073">
    <property type="entry name" value="AB_hydrolase_1"/>
</dbReference>
<protein>
    <submittedName>
        <fullName evidence="2">Alpha/beta fold hydrolase</fullName>
    </submittedName>
</protein>
<evidence type="ECO:0000313" key="3">
    <source>
        <dbReference type="Proteomes" id="UP000475385"/>
    </source>
</evidence>